<evidence type="ECO:0000313" key="4">
    <source>
        <dbReference type="Proteomes" id="UP000053732"/>
    </source>
</evidence>
<dbReference type="AlphaFoldDB" id="A0A0G4PJX4"/>
<name>A0A0G4PJX4_PENC3</name>
<dbReference type="InterPro" id="IPR013094">
    <property type="entry name" value="AB_hydrolase_3"/>
</dbReference>
<evidence type="ECO:0000256" key="1">
    <source>
        <dbReference type="SAM" id="SignalP"/>
    </source>
</evidence>
<organism evidence="3 4">
    <name type="scientific">Penicillium camemberti (strain FM 013)</name>
    <dbReference type="NCBI Taxonomy" id="1429867"/>
    <lineage>
        <taxon>Eukaryota</taxon>
        <taxon>Fungi</taxon>
        <taxon>Dikarya</taxon>
        <taxon>Ascomycota</taxon>
        <taxon>Pezizomycotina</taxon>
        <taxon>Eurotiomycetes</taxon>
        <taxon>Eurotiomycetidae</taxon>
        <taxon>Eurotiales</taxon>
        <taxon>Aspergillaceae</taxon>
        <taxon>Penicillium</taxon>
    </lineage>
</organism>
<feature type="chain" id="PRO_5005195606" evidence="1">
    <location>
        <begin position="21"/>
        <end position="297"/>
    </location>
</feature>
<dbReference type="PANTHER" id="PTHR23024">
    <property type="entry name" value="ARYLACETAMIDE DEACETYLASE"/>
    <property type="match status" value="1"/>
</dbReference>
<dbReference type="GO" id="GO:0072330">
    <property type="term" value="P:monocarboxylic acid biosynthetic process"/>
    <property type="evidence" value="ECO:0007669"/>
    <property type="project" value="UniProtKB-ARBA"/>
</dbReference>
<dbReference type="SUPFAM" id="SSF53474">
    <property type="entry name" value="alpha/beta-Hydrolases"/>
    <property type="match status" value="1"/>
</dbReference>
<feature type="signal peptide" evidence="1">
    <location>
        <begin position="1"/>
        <end position="20"/>
    </location>
</feature>
<dbReference type="Proteomes" id="UP000053732">
    <property type="component" value="Unassembled WGS sequence"/>
</dbReference>
<sequence length="297" mass="33054">MSLLSSITLRIAAFLLRAWARFQGRITSHPDEIIFIQSREHGRSIKVHIYRPPVIETLKTPSPVLLNFHGSGFVIPAHGSDDEFCRQMSQQTGYTVLDVQYRLSPEHPFPAALNDTEDAIKWVLGQPKTFDISKVAISGFSAGATLALAVSSSCIFPPETFSSVLAFYPAVKAFVDPDVVAAPDPNGQPIPAFMLRFFARCYILPGYDPEDPRISPGYAEVDCFPRRVLIVTAGYDSLALEGESLAARLRRQSGRIVVSERMERCNHAWDKMAKKGTFEWEAKEKAYELAVNMLTCP</sequence>
<dbReference type="EMBL" id="HG793152">
    <property type="protein sequence ID" value="CRL26730.1"/>
    <property type="molecule type" value="Genomic_DNA"/>
</dbReference>
<protein>
    <submittedName>
        <fullName evidence="3">Str. FM013</fullName>
    </submittedName>
</protein>
<reference evidence="3 4" key="1">
    <citation type="journal article" date="2014" name="Nat. Commun.">
        <title>Multiple recent horizontal transfers of a large genomic region in cheese making fungi.</title>
        <authorList>
            <person name="Cheeseman K."/>
            <person name="Ropars J."/>
            <person name="Renault P."/>
            <person name="Dupont J."/>
            <person name="Gouzy J."/>
            <person name="Branca A."/>
            <person name="Abraham A.L."/>
            <person name="Ceppi M."/>
            <person name="Conseiller E."/>
            <person name="Debuchy R."/>
            <person name="Malagnac F."/>
            <person name="Goarin A."/>
            <person name="Silar P."/>
            <person name="Lacoste S."/>
            <person name="Sallet E."/>
            <person name="Bensimon A."/>
            <person name="Giraud T."/>
            <person name="Brygoo Y."/>
        </authorList>
    </citation>
    <scope>NUCLEOTIDE SEQUENCE [LARGE SCALE GENOMIC DNA]</scope>
    <source>
        <strain evidence="4">FM 013</strain>
    </source>
</reference>
<dbReference type="GO" id="GO:0017000">
    <property type="term" value="P:antibiotic biosynthetic process"/>
    <property type="evidence" value="ECO:0007669"/>
    <property type="project" value="UniProtKB-ARBA"/>
</dbReference>
<dbReference type="InterPro" id="IPR029058">
    <property type="entry name" value="AB_hydrolase_fold"/>
</dbReference>
<proteinExistence type="predicted"/>
<keyword evidence="4" id="KW-1185">Reference proteome</keyword>
<feature type="domain" description="Alpha/beta hydrolase fold-3" evidence="2">
    <location>
        <begin position="65"/>
        <end position="269"/>
    </location>
</feature>
<evidence type="ECO:0000259" key="2">
    <source>
        <dbReference type="Pfam" id="PF07859"/>
    </source>
</evidence>
<evidence type="ECO:0000313" key="3">
    <source>
        <dbReference type="EMBL" id="CRL26730.1"/>
    </source>
</evidence>
<dbReference type="GO" id="GO:0016787">
    <property type="term" value="F:hydrolase activity"/>
    <property type="evidence" value="ECO:0007669"/>
    <property type="project" value="InterPro"/>
</dbReference>
<dbReference type="PANTHER" id="PTHR23024:SF242">
    <property type="entry name" value="ALPHA_BETA HYDROLASE FOLD-3 DOMAIN-CONTAINING PROTEIN-RELATED"/>
    <property type="match status" value="1"/>
</dbReference>
<accession>A0A0G4PJX4</accession>
<keyword evidence="1" id="KW-0732">Signal</keyword>
<dbReference type="STRING" id="1429867.A0A0G4PJX4"/>
<dbReference type="Pfam" id="PF07859">
    <property type="entry name" value="Abhydrolase_3"/>
    <property type="match status" value="1"/>
</dbReference>
<dbReference type="Gene3D" id="3.40.50.1820">
    <property type="entry name" value="alpha/beta hydrolase"/>
    <property type="match status" value="1"/>
</dbReference>
<gene>
    <name evidence="3" type="ORF">PCAMFM013_S019g000147</name>
</gene>
<dbReference type="InterPro" id="IPR050466">
    <property type="entry name" value="Carboxylest/Gibb_receptor"/>
</dbReference>